<proteinExistence type="predicted"/>
<dbReference type="InterPro" id="IPR002182">
    <property type="entry name" value="NB-ARC"/>
</dbReference>
<feature type="domain" description="TIR" evidence="1">
    <location>
        <begin position="20"/>
        <end position="163"/>
    </location>
</feature>
<comment type="caution">
    <text evidence="2">The sequence shown here is derived from an EMBL/GenBank/DDBJ whole genome shotgun (WGS) entry which is preliminary data.</text>
</comment>
<dbReference type="EMBL" id="CM026422">
    <property type="protein sequence ID" value="KAG0586305.1"/>
    <property type="molecule type" value="Genomic_DNA"/>
</dbReference>
<dbReference type="Gene3D" id="3.80.10.10">
    <property type="entry name" value="Ribonuclease Inhibitor"/>
    <property type="match status" value="1"/>
</dbReference>
<dbReference type="InterPro" id="IPR000157">
    <property type="entry name" value="TIR_dom"/>
</dbReference>
<dbReference type="Proteomes" id="UP000822688">
    <property type="component" value="Chromosome 2"/>
</dbReference>
<reference evidence="2" key="1">
    <citation type="submission" date="2020-06" db="EMBL/GenBank/DDBJ databases">
        <title>WGS assembly of Ceratodon purpureus strain R40.</title>
        <authorList>
            <person name="Carey S.B."/>
            <person name="Jenkins J."/>
            <person name="Shu S."/>
            <person name="Lovell J.T."/>
            <person name="Sreedasyam A."/>
            <person name="Maumus F."/>
            <person name="Tiley G.P."/>
            <person name="Fernandez-Pozo N."/>
            <person name="Barry K."/>
            <person name="Chen C."/>
            <person name="Wang M."/>
            <person name="Lipzen A."/>
            <person name="Daum C."/>
            <person name="Saski C.A."/>
            <person name="Payton A.C."/>
            <person name="Mcbreen J.C."/>
            <person name="Conrad R.E."/>
            <person name="Kollar L.M."/>
            <person name="Olsson S."/>
            <person name="Huttunen S."/>
            <person name="Landis J.B."/>
            <person name="Wickett N.J."/>
            <person name="Johnson M.G."/>
            <person name="Rensing S.A."/>
            <person name="Grimwood J."/>
            <person name="Schmutz J."/>
            <person name="Mcdaniel S.F."/>
        </authorList>
    </citation>
    <scope>NUCLEOTIDE SEQUENCE</scope>
    <source>
        <strain evidence="2">R40</strain>
    </source>
</reference>
<dbReference type="SUPFAM" id="SSF52540">
    <property type="entry name" value="P-loop containing nucleoside triphosphate hydrolases"/>
    <property type="match status" value="1"/>
</dbReference>
<dbReference type="InterPro" id="IPR035897">
    <property type="entry name" value="Toll_tir_struct_dom_sf"/>
</dbReference>
<evidence type="ECO:0000259" key="1">
    <source>
        <dbReference type="PROSITE" id="PS50104"/>
    </source>
</evidence>
<dbReference type="PROSITE" id="PS50104">
    <property type="entry name" value="TIR"/>
    <property type="match status" value="1"/>
</dbReference>
<dbReference type="PANTHER" id="PTHR11017:SF579">
    <property type="entry name" value="TIR DOMAIN-CONTAINING PROTEIN"/>
    <property type="match status" value="1"/>
</dbReference>
<dbReference type="PANTHER" id="PTHR11017">
    <property type="entry name" value="LEUCINE-RICH REPEAT-CONTAINING PROTEIN"/>
    <property type="match status" value="1"/>
</dbReference>
<dbReference type="InterPro" id="IPR027417">
    <property type="entry name" value="P-loop_NTPase"/>
</dbReference>
<name>A0A8T0IT98_CERPU</name>
<keyword evidence="3" id="KW-1185">Reference proteome</keyword>
<dbReference type="Gene3D" id="3.40.50.300">
    <property type="entry name" value="P-loop containing nucleotide triphosphate hydrolases"/>
    <property type="match status" value="1"/>
</dbReference>
<sequence>MAEHETEPALKRRCLPQPVSKHTIFLSHSGNEKAFAEQLCEDLKRMNHNPFFDQDSDSLPKGDRFPSLIFSAAEQCLLAVVVLSEGYLSSKWPMLELSTFVKSMKGGNPNLKLFPVFYKLSPSDITEKKVKKTWTKSWKKLVLEGKVSAEEISSWSDAVLELRAFNGLEFSKYGTSEVKYRAAVVEEICNNVPPMMKYKTDDIRGCDRLCEITSRMFEEGTSEEIICREGCYYLGLYGLGGVGKTTLCKAMCSYFQKEYGSRVCYVELPSDAEERSAERDRISRLKCVIQGLTGCDTRIVDRIHSESQGLECLQSRLRGQPPVFLAVDNVGDSECSRDEARGLVKTVFATGSKVMVTSRSRAILKSILHEEKYCKPISRLERHEARELFLSVAAPKKLSCPLLPFEDEIVKACLEECQFEEVGYATRQYHPLVVRALGSYFHDVDEDNILNWKKHISVENKLQGCRETKQVNNILGLNYSSLLDAEKLVFLDVALLLNVSFTNSLRLYWDYVEDMVGSRLEVKDYEWRVSFIATLHGISPVCAERKLKELQRKSLIYEASPTLGLHDLYMEFAQSLVMREGSREKEWWVHSKNWAVGMNFGVIKRMTFGIMYRFCLDGGEAKIFHNPKQLQLCEKLECLTVVNCRAPQNFSLDLGGLKSLRMLILNGVAGMVEIVCNWKGDGDEGCLRELRIVQLYGVNLKRIPFVSECYNLRSLSIKVRDVELVDFIHSVESKIFEKLKALEVLSLCYFSIEPRKMPFEGLLNYTSSLQSLKVLEVSFDDTTYKGNLLTTTSLDVCPLGGLPMLSTLSFHLCDSLEVQGLDQLSELRRLELRSSGSNLEGVDQLSQLTTLHLGWCKYLCQVPNLDVLPNLREVCVTGCCSLEDSTCPWENYEKIKHWSVVSTKHQCHQPFCNQTDCEVCLDRHRRSGVTCEMQVFCEICDHLKNNPAGCMWYHDLGGCIVCELML</sequence>
<dbReference type="SUPFAM" id="SSF52058">
    <property type="entry name" value="L domain-like"/>
    <property type="match status" value="1"/>
</dbReference>
<dbReference type="PRINTS" id="PR00364">
    <property type="entry name" value="DISEASERSIST"/>
</dbReference>
<evidence type="ECO:0000313" key="2">
    <source>
        <dbReference type="EMBL" id="KAG0586305.1"/>
    </source>
</evidence>
<dbReference type="InterPro" id="IPR044974">
    <property type="entry name" value="Disease_R_plants"/>
</dbReference>
<accession>A0A8T0IT98</accession>
<dbReference type="GO" id="GO:0007165">
    <property type="term" value="P:signal transduction"/>
    <property type="evidence" value="ECO:0007669"/>
    <property type="project" value="InterPro"/>
</dbReference>
<dbReference type="AlphaFoldDB" id="A0A8T0IT98"/>
<gene>
    <name evidence="2" type="ORF">KC19_2G080900</name>
</gene>
<dbReference type="Gene3D" id="3.40.50.10140">
    <property type="entry name" value="Toll/interleukin-1 receptor homology (TIR) domain"/>
    <property type="match status" value="1"/>
</dbReference>
<protein>
    <recommendedName>
        <fullName evidence="1">TIR domain-containing protein</fullName>
    </recommendedName>
</protein>
<dbReference type="SMART" id="SM00255">
    <property type="entry name" value="TIR"/>
    <property type="match status" value="1"/>
</dbReference>
<dbReference type="SUPFAM" id="SSF52200">
    <property type="entry name" value="Toll/Interleukin receptor TIR domain"/>
    <property type="match status" value="1"/>
</dbReference>
<dbReference type="GO" id="GO:0006952">
    <property type="term" value="P:defense response"/>
    <property type="evidence" value="ECO:0007669"/>
    <property type="project" value="InterPro"/>
</dbReference>
<dbReference type="Pfam" id="PF00931">
    <property type="entry name" value="NB-ARC"/>
    <property type="match status" value="1"/>
</dbReference>
<dbReference type="Pfam" id="PF13676">
    <property type="entry name" value="TIR_2"/>
    <property type="match status" value="1"/>
</dbReference>
<dbReference type="GO" id="GO:0043531">
    <property type="term" value="F:ADP binding"/>
    <property type="evidence" value="ECO:0007669"/>
    <property type="project" value="InterPro"/>
</dbReference>
<evidence type="ECO:0000313" key="3">
    <source>
        <dbReference type="Proteomes" id="UP000822688"/>
    </source>
</evidence>
<dbReference type="InterPro" id="IPR032675">
    <property type="entry name" value="LRR_dom_sf"/>
</dbReference>
<organism evidence="2 3">
    <name type="scientific">Ceratodon purpureus</name>
    <name type="common">Fire moss</name>
    <name type="synonym">Dicranum purpureum</name>
    <dbReference type="NCBI Taxonomy" id="3225"/>
    <lineage>
        <taxon>Eukaryota</taxon>
        <taxon>Viridiplantae</taxon>
        <taxon>Streptophyta</taxon>
        <taxon>Embryophyta</taxon>
        <taxon>Bryophyta</taxon>
        <taxon>Bryophytina</taxon>
        <taxon>Bryopsida</taxon>
        <taxon>Dicranidae</taxon>
        <taxon>Pseudoditrichales</taxon>
        <taxon>Ditrichaceae</taxon>
        <taxon>Ceratodon</taxon>
    </lineage>
</organism>